<reference evidence="9" key="1">
    <citation type="submission" date="2023-07" db="EMBL/GenBank/DDBJ databases">
        <title>Study on multiphase classification of strain Alteromonas salexigens isolated from the Yellow Sea.</title>
        <authorList>
            <person name="Sun L."/>
        </authorList>
    </citation>
    <scope>NUCLEOTIDE SEQUENCE [LARGE SCALE GENOMIC DNA]</scope>
    <source>
        <strain evidence="9">ASW11-19</strain>
    </source>
</reference>
<feature type="transmembrane region" description="Helical" evidence="6">
    <location>
        <begin position="344"/>
        <end position="367"/>
    </location>
</feature>
<dbReference type="PROSITE" id="PS01271">
    <property type="entry name" value="NA_SULFATE"/>
    <property type="match status" value="1"/>
</dbReference>
<dbReference type="PANTHER" id="PTHR10283">
    <property type="entry name" value="SOLUTE CARRIER FAMILY 13 MEMBER"/>
    <property type="match status" value="1"/>
</dbReference>
<dbReference type="Proteomes" id="UP001209257">
    <property type="component" value="Unassembled WGS sequence"/>
</dbReference>
<dbReference type="CDD" id="cd01115">
    <property type="entry name" value="SLC13_permease"/>
    <property type="match status" value="1"/>
</dbReference>
<organism evidence="8 9">
    <name type="scientific">Alteromonas salexigens</name>
    <dbReference type="NCBI Taxonomy" id="2982530"/>
    <lineage>
        <taxon>Bacteria</taxon>
        <taxon>Pseudomonadati</taxon>
        <taxon>Pseudomonadota</taxon>
        <taxon>Gammaproteobacteria</taxon>
        <taxon>Alteromonadales</taxon>
        <taxon>Alteromonadaceae</taxon>
        <taxon>Alteromonas/Salinimonas group</taxon>
        <taxon>Alteromonas</taxon>
    </lineage>
</organism>
<keyword evidence="2" id="KW-0813">Transport</keyword>
<accession>A0ABT2VKR9</accession>
<dbReference type="Pfam" id="PF03600">
    <property type="entry name" value="CitMHS"/>
    <property type="match status" value="1"/>
</dbReference>
<keyword evidence="5 6" id="KW-0472">Membrane</keyword>
<feature type="domain" description="Citrate transporter-like" evidence="7">
    <location>
        <begin position="44"/>
        <end position="398"/>
    </location>
</feature>
<feature type="transmembrane region" description="Helical" evidence="6">
    <location>
        <begin position="374"/>
        <end position="391"/>
    </location>
</feature>
<feature type="transmembrane region" description="Helical" evidence="6">
    <location>
        <begin position="397"/>
        <end position="416"/>
    </location>
</feature>
<feature type="transmembrane region" description="Helical" evidence="6">
    <location>
        <begin position="164"/>
        <end position="184"/>
    </location>
</feature>
<gene>
    <name evidence="8" type="ORF">OCL06_04715</name>
</gene>
<dbReference type="RefSeq" id="WP_262992593.1">
    <property type="nucleotide sequence ID" value="NZ_JAOTJC010000006.1"/>
</dbReference>
<dbReference type="InterPro" id="IPR001898">
    <property type="entry name" value="SLC13A/DASS"/>
</dbReference>
<feature type="transmembrane region" description="Helical" evidence="6">
    <location>
        <begin position="53"/>
        <end position="72"/>
    </location>
</feature>
<feature type="transmembrane region" description="Helical" evidence="6">
    <location>
        <begin position="316"/>
        <end position="338"/>
    </location>
</feature>
<evidence type="ECO:0000313" key="8">
    <source>
        <dbReference type="EMBL" id="MCU7553895.1"/>
    </source>
</evidence>
<feature type="transmembrane region" description="Helical" evidence="6">
    <location>
        <begin position="211"/>
        <end position="231"/>
    </location>
</feature>
<name>A0ABT2VKR9_9ALTE</name>
<evidence type="ECO:0000256" key="6">
    <source>
        <dbReference type="SAM" id="Phobius"/>
    </source>
</evidence>
<evidence type="ECO:0000259" key="7">
    <source>
        <dbReference type="Pfam" id="PF03600"/>
    </source>
</evidence>
<feature type="transmembrane region" description="Helical" evidence="6">
    <location>
        <begin position="7"/>
        <end position="26"/>
    </location>
</feature>
<comment type="caution">
    <text evidence="8">The sequence shown here is derived from an EMBL/GenBank/DDBJ whole genome shotgun (WGS) entry which is preliminary data.</text>
</comment>
<dbReference type="NCBIfam" id="TIGR00785">
    <property type="entry name" value="dass"/>
    <property type="match status" value="1"/>
</dbReference>
<dbReference type="InterPro" id="IPR031312">
    <property type="entry name" value="Na/sul_symport_CS"/>
</dbReference>
<feature type="transmembrane region" description="Helical" evidence="6">
    <location>
        <begin position="32"/>
        <end position="48"/>
    </location>
</feature>
<evidence type="ECO:0000256" key="2">
    <source>
        <dbReference type="ARBA" id="ARBA00022448"/>
    </source>
</evidence>
<dbReference type="InterPro" id="IPR004680">
    <property type="entry name" value="Cit_transptr-like_dom"/>
</dbReference>
<dbReference type="PANTHER" id="PTHR10283:SF82">
    <property type="entry name" value="SOLUTE CARRIER FAMILY 13 MEMBER 2"/>
    <property type="match status" value="1"/>
</dbReference>
<feature type="transmembrane region" description="Helical" evidence="6">
    <location>
        <begin position="118"/>
        <end position="135"/>
    </location>
</feature>
<evidence type="ECO:0000256" key="3">
    <source>
        <dbReference type="ARBA" id="ARBA00022692"/>
    </source>
</evidence>
<evidence type="ECO:0000313" key="9">
    <source>
        <dbReference type="Proteomes" id="UP001209257"/>
    </source>
</evidence>
<evidence type="ECO:0000256" key="5">
    <source>
        <dbReference type="ARBA" id="ARBA00023136"/>
    </source>
</evidence>
<evidence type="ECO:0000256" key="1">
    <source>
        <dbReference type="ARBA" id="ARBA00004141"/>
    </source>
</evidence>
<feature type="transmembrane region" description="Helical" evidence="6">
    <location>
        <begin position="437"/>
        <end position="455"/>
    </location>
</feature>
<proteinExistence type="predicted"/>
<keyword evidence="3 6" id="KW-0812">Transmembrane</keyword>
<feature type="transmembrane region" description="Helical" evidence="6">
    <location>
        <begin position="78"/>
        <end position="97"/>
    </location>
</feature>
<dbReference type="EMBL" id="JAOTJC010000006">
    <property type="protein sequence ID" value="MCU7553895.1"/>
    <property type="molecule type" value="Genomic_DNA"/>
</dbReference>
<comment type="subcellular location">
    <subcellularLocation>
        <location evidence="1">Membrane</location>
        <topology evidence="1">Multi-pass membrane protein</topology>
    </subcellularLocation>
</comment>
<feature type="transmembrane region" description="Helical" evidence="6">
    <location>
        <begin position="275"/>
        <end position="295"/>
    </location>
</feature>
<protein>
    <submittedName>
        <fullName evidence="8">SLC13 family permease</fullName>
    </submittedName>
</protein>
<evidence type="ECO:0000256" key="4">
    <source>
        <dbReference type="ARBA" id="ARBA00022989"/>
    </source>
</evidence>
<keyword evidence="9" id="KW-1185">Reference proteome</keyword>
<sequence>MDKVRPRYVWLAVVVAVLTGGVMMALGLPPGIILTAAITVLVAVCWVTEAMPLAVTSLIPFVAFPMAGVLTYQQAAAALGNPVILLLMGAFMLSKALEKSGVHQRLAIYLLRLTGTRSARRLVLGFMLTAAVLSMGVSNTATALMLLPIALAVIAPLESHALATAILLGIAYGASVGGIGSPIGTPPNVIFMSMYEQATGNTISFLEWMKTGLWVVVIAIPLMALWLTRGLSTLPVLSLPELTRWRPAERRVLWVFTAIALAWVFRPYWTAWLGMPFIGDSSIALAGVILMCLIPNGEATGSGRLLDWKTAEQIPWGLLLVFAGGICLATAFTASGFSQRLGEALGGVGDLPVILLVLVLCVAVSFLTEVTSNTATATLLMPILASVAVAIDIDPALLMMPAAMSASCAFMMPVATPTNAIVYSSGKLAIADMAREGLILNLLLAVIITGVVTMTR</sequence>
<keyword evidence="4 6" id="KW-1133">Transmembrane helix</keyword>